<sequence length="252" mass="28541">MRIGLAQTRFPKSAIEGLAIVKQMIKQAHLNQCDLVCFPESIIPGLRGVGYEIDEYDHNFQSSAIEEVCELAKEFNISIILPMEWKDDLGFHLVAFVINQNGKVLGYQTKNQIDPDEDFFGYVPGDGRHLFEINHVKFGISICHEGVRYPETVRWAAVRGATIVFHPQFTGNVHNPEFFDQAMVCRSLENNIFYASINYATESQKSTSALISPSGERLVVGQKNVEELLVRDIDIAEAHRLLAKRYKPDLLK</sequence>
<dbReference type="Pfam" id="PF00795">
    <property type="entry name" value="CN_hydrolase"/>
    <property type="match status" value="1"/>
</dbReference>
<dbReference type="CDD" id="cd07197">
    <property type="entry name" value="nitrilase"/>
    <property type="match status" value="1"/>
</dbReference>
<evidence type="ECO:0000313" key="4">
    <source>
        <dbReference type="Proteomes" id="UP000448943"/>
    </source>
</evidence>
<dbReference type="PROSITE" id="PS50263">
    <property type="entry name" value="CN_HYDROLASE"/>
    <property type="match status" value="1"/>
</dbReference>
<dbReference type="EMBL" id="SIJB01000007">
    <property type="protein sequence ID" value="NBI28031.1"/>
    <property type="molecule type" value="Genomic_DNA"/>
</dbReference>
<dbReference type="GO" id="GO:0016811">
    <property type="term" value="F:hydrolase activity, acting on carbon-nitrogen (but not peptide) bonds, in linear amides"/>
    <property type="evidence" value="ECO:0007669"/>
    <property type="project" value="UniProtKB-ARBA"/>
</dbReference>
<dbReference type="AlphaFoldDB" id="A0A6N9PWZ3"/>
<keyword evidence="1 3" id="KW-0378">Hydrolase</keyword>
<dbReference type="PANTHER" id="PTHR43674:SF2">
    <property type="entry name" value="BETA-UREIDOPROPIONASE"/>
    <property type="match status" value="1"/>
</dbReference>
<protein>
    <submittedName>
        <fullName evidence="3">Carbon-nitrogen hydrolase family protein</fullName>
    </submittedName>
</protein>
<dbReference type="InterPro" id="IPR003010">
    <property type="entry name" value="C-N_Hydrolase"/>
</dbReference>
<reference evidence="3 4" key="1">
    <citation type="submission" date="2019-01" db="EMBL/GenBank/DDBJ databases">
        <title>Chengkuizengella sp. nov., isolated from deep-sea sediment of East Pacific Ocean.</title>
        <authorList>
            <person name="Yang J."/>
            <person name="Lai Q."/>
            <person name="Shao Z."/>
        </authorList>
    </citation>
    <scope>NUCLEOTIDE SEQUENCE [LARGE SCALE GENOMIC DNA]</scope>
    <source>
        <strain evidence="3 4">YPA3-1-1</strain>
    </source>
</reference>
<name>A0A6N9PWZ3_9BACL</name>
<dbReference type="Proteomes" id="UP000448943">
    <property type="component" value="Unassembled WGS sequence"/>
</dbReference>
<comment type="caution">
    <text evidence="3">The sequence shown here is derived from an EMBL/GenBank/DDBJ whole genome shotgun (WGS) entry which is preliminary data.</text>
</comment>
<keyword evidence="4" id="KW-1185">Reference proteome</keyword>
<organism evidence="3 4">
    <name type="scientific">Chengkuizengella marina</name>
    <dbReference type="NCBI Taxonomy" id="2507566"/>
    <lineage>
        <taxon>Bacteria</taxon>
        <taxon>Bacillati</taxon>
        <taxon>Bacillota</taxon>
        <taxon>Bacilli</taxon>
        <taxon>Bacillales</taxon>
        <taxon>Paenibacillaceae</taxon>
        <taxon>Chengkuizengella</taxon>
    </lineage>
</organism>
<dbReference type="InterPro" id="IPR036526">
    <property type="entry name" value="C-N_Hydrolase_sf"/>
</dbReference>
<gene>
    <name evidence="3" type="ORF">ERL59_03530</name>
</gene>
<proteinExistence type="predicted"/>
<evidence type="ECO:0000313" key="3">
    <source>
        <dbReference type="EMBL" id="NBI28031.1"/>
    </source>
</evidence>
<evidence type="ECO:0000259" key="2">
    <source>
        <dbReference type="PROSITE" id="PS50263"/>
    </source>
</evidence>
<dbReference type="InterPro" id="IPR050345">
    <property type="entry name" value="Aliph_Amidase/BUP"/>
</dbReference>
<dbReference type="SUPFAM" id="SSF56317">
    <property type="entry name" value="Carbon-nitrogen hydrolase"/>
    <property type="match status" value="1"/>
</dbReference>
<accession>A0A6N9PWZ3</accession>
<dbReference type="PANTHER" id="PTHR43674">
    <property type="entry name" value="NITRILASE C965.09-RELATED"/>
    <property type="match status" value="1"/>
</dbReference>
<dbReference type="OrthoDB" id="2826359at2"/>
<dbReference type="Gene3D" id="3.60.110.10">
    <property type="entry name" value="Carbon-nitrogen hydrolase"/>
    <property type="match status" value="1"/>
</dbReference>
<evidence type="ECO:0000256" key="1">
    <source>
        <dbReference type="ARBA" id="ARBA00022801"/>
    </source>
</evidence>
<feature type="domain" description="CN hydrolase" evidence="2">
    <location>
        <begin position="1"/>
        <end position="235"/>
    </location>
</feature>
<dbReference type="RefSeq" id="WP_160644550.1">
    <property type="nucleotide sequence ID" value="NZ_SIJB01000007.1"/>
</dbReference>